<name>A0A809QXQ7_9PROT</name>
<dbReference type="Proteomes" id="UP000662914">
    <property type="component" value="Chromosome"/>
</dbReference>
<accession>A0A809QXQ7</accession>
<dbReference type="AlphaFoldDB" id="A0A809QXQ7"/>
<reference evidence="1" key="1">
    <citation type="journal article" name="DNA Res.">
        <title>The physiological potential of anammox bacteria as revealed by their core genome structure.</title>
        <authorList>
            <person name="Okubo T."/>
            <person name="Toyoda A."/>
            <person name="Fukuhara K."/>
            <person name="Uchiyama I."/>
            <person name="Harigaya Y."/>
            <person name="Kuroiwa M."/>
            <person name="Suzuki T."/>
            <person name="Murakami Y."/>
            <person name="Suwa Y."/>
            <person name="Takami H."/>
        </authorList>
    </citation>
    <scope>NUCLEOTIDE SEQUENCE</scope>
    <source>
        <strain evidence="1">317325-3</strain>
    </source>
</reference>
<dbReference type="KEGG" id="ddz:DSYM_00270"/>
<sequence length="65" mass="7148">MCISQALDRFRKAFFHAVSGAVPAPGRAQPGLRKWGRGKLDLALLAAVLVHGIHQRRDMLGWGEL</sequence>
<gene>
    <name evidence="1" type="ORF">DSYM_00270</name>
</gene>
<protein>
    <recommendedName>
        <fullName evidence="3">Transposase</fullName>
    </recommendedName>
</protein>
<evidence type="ECO:0000313" key="2">
    <source>
        <dbReference type="Proteomes" id="UP000662914"/>
    </source>
</evidence>
<evidence type="ECO:0008006" key="3">
    <source>
        <dbReference type="Google" id="ProtNLM"/>
    </source>
</evidence>
<evidence type="ECO:0000313" key="1">
    <source>
        <dbReference type="EMBL" id="BBO19328.1"/>
    </source>
</evidence>
<dbReference type="EMBL" id="AP021857">
    <property type="protein sequence ID" value="BBO19328.1"/>
    <property type="molecule type" value="Genomic_DNA"/>
</dbReference>
<proteinExistence type="predicted"/>
<organism evidence="1 2">
    <name type="scientific">Candidatus Desulfobacillus denitrificans</name>
    <dbReference type="NCBI Taxonomy" id="2608985"/>
    <lineage>
        <taxon>Bacteria</taxon>
        <taxon>Pseudomonadati</taxon>
        <taxon>Pseudomonadota</taxon>
        <taxon>Betaproteobacteria</taxon>
        <taxon>Candidatus Desulfobacillus</taxon>
    </lineage>
</organism>